<keyword evidence="6" id="KW-0547">Nucleotide-binding</keyword>
<keyword evidence="5 13" id="KW-0808">Transferase</keyword>
<evidence type="ECO:0000259" key="12">
    <source>
        <dbReference type="PROSITE" id="PS50885"/>
    </source>
</evidence>
<dbReference type="PANTHER" id="PTHR43065">
    <property type="entry name" value="SENSOR HISTIDINE KINASE"/>
    <property type="match status" value="1"/>
</dbReference>
<dbReference type="SMART" id="SM00388">
    <property type="entry name" value="HisKA"/>
    <property type="match status" value="1"/>
</dbReference>
<dbReference type="PROSITE" id="PS50885">
    <property type="entry name" value="HAMP"/>
    <property type="match status" value="1"/>
</dbReference>
<dbReference type="AlphaFoldDB" id="A0A5C6CBZ1"/>
<keyword evidence="7 13" id="KW-0418">Kinase</keyword>
<dbReference type="SMART" id="SM00304">
    <property type="entry name" value="HAMP"/>
    <property type="match status" value="1"/>
</dbReference>
<dbReference type="SUPFAM" id="SSF47384">
    <property type="entry name" value="Homodimeric domain of signal transducing histidine kinase"/>
    <property type="match status" value="1"/>
</dbReference>
<feature type="domain" description="Histidine kinase" evidence="11">
    <location>
        <begin position="241"/>
        <end position="452"/>
    </location>
</feature>
<dbReference type="InterPro" id="IPR005467">
    <property type="entry name" value="His_kinase_dom"/>
</dbReference>
<dbReference type="InterPro" id="IPR003661">
    <property type="entry name" value="HisK_dim/P_dom"/>
</dbReference>
<dbReference type="Proteomes" id="UP000316304">
    <property type="component" value="Unassembled WGS sequence"/>
</dbReference>
<dbReference type="EC" id="2.7.13.3" evidence="3"/>
<dbReference type="InterPro" id="IPR003594">
    <property type="entry name" value="HATPase_dom"/>
</dbReference>
<comment type="catalytic activity">
    <reaction evidence="1">
        <text>ATP + protein L-histidine = ADP + protein N-phospho-L-histidine.</text>
        <dbReference type="EC" id="2.7.13.3"/>
    </reaction>
</comment>
<evidence type="ECO:0000259" key="11">
    <source>
        <dbReference type="PROSITE" id="PS50109"/>
    </source>
</evidence>
<sequence length="452" mass="49041">MRLAAKLILIFLVGVFAVVSLFAWQTIQRQHAWEQQRREAHAHELVETLQPALQSAYRNGGRVTIQQAVEISTEQLNGPRIRWIDGREVASPPPKAIARSMSRVSVTDEHGTRTAYSYVPLNVDGENLGTVEVSQSMSEQDSFVRDSVYASILSLIGVAGLSAVVIYYGGIELVGKPLGKLIEQVNLIGEGKLDQSPVLSGKDELGRLAVAISQMSHRLSDQRDTIRHTDRLGTIGTLAAGVAHELGTPLNVVSGRAGLIASGKLSEQEIASSARTIKSESERMTAIIRQLLDFARQTPSPHDSIDLTEILTRTCDLMRPLARKSDVEIALHATDRPTTIAGDAAQVQQVLTNLISNAIGAMPDGGTVTVSIDVDEPTEMVWIEVRDTGVGIPSEQLNHVFEPFYTTKDVGEGTGLGLSIAYGIVREHAGEIKVDSEPGCGTTFRIRFPMLR</sequence>
<dbReference type="FunFam" id="3.30.565.10:FF:000006">
    <property type="entry name" value="Sensor histidine kinase WalK"/>
    <property type="match status" value="1"/>
</dbReference>
<dbReference type="GO" id="GO:0005524">
    <property type="term" value="F:ATP binding"/>
    <property type="evidence" value="ECO:0007669"/>
    <property type="project" value="UniProtKB-KW"/>
</dbReference>
<evidence type="ECO:0000256" key="5">
    <source>
        <dbReference type="ARBA" id="ARBA00022679"/>
    </source>
</evidence>
<evidence type="ECO:0000256" key="3">
    <source>
        <dbReference type="ARBA" id="ARBA00012438"/>
    </source>
</evidence>
<dbReference type="OrthoDB" id="226486at2"/>
<dbReference type="Pfam" id="PF00512">
    <property type="entry name" value="HisKA"/>
    <property type="match status" value="1"/>
</dbReference>
<reference evidence="13 14" key="1">
    <citation type="submission" date="2019-02" db="EMBL/GenBank/DDBJ databases">
        <title>Deep-cultivation of Planctomycetes and their phenomic and genomic characterization uncovers novel biology.</title>
        <authorList>
            <person name="Wiegand S."/>
            <person name="Jogler M."/>
            <person name="Boedeker C."/>
            <person name="Pinto D."/>
            <person name="Vollmers J."/>
            <person name="Rivas-Marin E."/>
            <person name="Kohn T."/>
            <person name="Peeters S.H."/>
            <person name="Heuer A."/>
            <person name="Rast P."/>
            <person name="Oberbeckmann S."/>
            <person name="Bunk B."/>
            <person name="Jeske O."/>
            <person name="Meyerdierks A."/>
            <person name="Storesund J.E."/>
            <person name="Kallscheuer N."/>
            <person name="Luecker S."/>
            <person name="Lage O.M."/>
            <person name="Pohl T."/>
            <person name="Merkel B.J."/>
            <person name="Hornburger P."/>
            <person name="Mueller R.-W."/>
            <person name="Bruemmer F."/>
            <person name="Labrenz M."/>
            <person name="Spormann A.M."/>
            <person name="Op Den Camp H."/>
            <person name="Overmann J."/>
            <person name="Amann R."/>
            <person name="Jetten M.S.M."/>
            <person name="Mascher T."/>
            <person name="Medema M.H."/>
            <person name="Devos D.P."/>
            <person name="Kaster A.-K."/>
            <person name="Ovreas L."/>
            <person name="Rohde M."/>
            <person name="Galperin M.Y."/>
            <person name="Jogler C."/>
        </authorList>
    </citation>
    <scope>NUCLEOTIDE SEQUENCE [LARGE SCALE GENOMIC DNA]</scope>
    <source>
        <strain evidence="13 14">Pla52o</strain>
    </source>
</reference>
<evidence type="ECO:0000256" key="4">
    <source>
        <dbReference type="ARBA" id="ARBA00022553"/>
    </source>
</evidence>
<evidence type="ECO:0000256" key="2">
    <source>
        <dbReference type="ARBA" id="ARBA00004370"/>
    </source>
</evidence>
<dbReference type="CDD" id="cd00082">
    <property type="entry name" value="HisKA"/>
    <property type="match status" value="1"/>
</dbReference>
<dbReference type="SUPFAM" id="SSF55874">
    <property type="entry name" value="ATPase domain of HSP90 chaperone/DNA topoisomerase II/histidine kinase"/>
    <property type="match status" value="1"/>
</dbReference>
<evidence type="ECO:0000256" key="9">
    <source>
        <dbReference type="ARBA" id="ARBA00023012"/>
    </source>
</evidence>
<feature type="domain" description="HAMP" evidence="12">
    <location>
        <begin position="172"/>
        <end position="224"/>
    </location>
</feature>
<keyword evidence="8" id="KW-0067">ATP-binding</keyword>
<protein>
    <recommendedName>
        <fullName evidence="3">histidine kinase</fullName>
        <ecNumber evidence="3">2.7.13.3</ecNumber>
    </recommendedName>
</protein>
<comment type="caution">
    <text evidence="13">The sequence shown here is derived from an EMBL/GenBank/DDBJ whole genome shotgun (WGS) entry which is preliminary data.</text>
</comment>
<dbReference type="SUPFAM" id="SSF158472">
    <property type="entry name" value="HAMP domain-like"/>
    <property type="match status" value="1"/>
</dbReference>
<keyword evidence="14" id="KW-1185">Reference proteome</keyword>
<dbReference type="Pfam" id="PF02518">
    <property type="entry name" value="HATPase_c"/>
    <property type="match status" value="1"/>
</dbReference>
<dbReference type="CDD" id="cd06225">
    <property type="entry name" value="HAMP"/>
    <property type="match status" value="1"/>
</dbReference>
<dbReference type="InterPro" id="IPR004358">
    <property type="entry name" value="Sig_transdc_His_kin-like_C"/>
</dbReference>
<dbReference type="GO" id="GO:0000155">
    <property type="term" value="F:phosphorelay sensor kinase activity"/>
    <property type="evidence" value="ECO:0007669"/>
    <property type="project" value="InterPro"/>
</dbReference>
<evidence type="ECO:0000313" key="14">
    <source>
        <dbReference type="Proteomes" id="UP000316304"/>
    </source>
</evidence>
<keyword evidence="10" id="KW-1133">Transmembrane helix</keyword>
<dbReference type="PANTHER" id="PTHR43065:SF10">
    <property type="entry name" value="PEROXIDE STRESS-ACTIVATED HISTIDINE KINASE MAK3"/>
    <property type="match status" value="1"/>
</dbReference>
<name>A0A5C6CBZ1_9BACT</name>
<dbReference type="Pfam" id="PF00672">
    <property type="entry name" value="HAMP"/>
    <property type="match status" value="1"/>
</dbReference>
<dbReference type="Gene3D" id="6.10.340.10">
    <property type="match status" value="1"/>
</dbReference>
<organism evidence="13 14">
    <name type="scientific">Novipirellula galeiformis</name>
    <dbReference type="NCBI Taxonomy" id="2528004"/>
    <lineage>
        <taxon>Bacteria</taxon>
        <taxon>Pseudomonadati</taxon>
        <taxon>Planctomycetota</taxon>
        <taxon>Planctomycetia</taxon>
        <taxon>Pirellulales</taxon>
        <taxon>Pirellulaceae</taxon>
        <taxon>Novipirellula</taxon>
    </lineage>
</organism>
<dbReference type="RefSeq" id="WP_146596021.1">
    <property type="nucleotide sequence ID" value="NZ_SJPT01000006.1"/>
</dbReference>
<evidence type="ECO:0000313" key="13">
    <source>
        <dbReference type="EMBL" id="TWU21758.1"/>
    </source>
</evidence>
<evidence type="ECO:0000256" key="1">
    <source>
        <dbReference type="ARBA" id="ARBA00000085"/>
    </source>
</evidence>
<evidence type="ECO:0000256" key="10">
    <source>
        <dbReference type="SAM" id="Phobius"/>
    </source>
</evidence>
<accession>A0A5C6CBZ1</accession>
<dbReference type="EMBL" id="SJPT01000006">
    <property type="protein sequence ID" value="TWU21758.1"/>
    <property type="molecule type" value="Genomic_DNA"/>
</dbReference>
<dbReference type="SMART" id="SM00387">
    <property type="entry name" value="HATPase_c"/>
    <property type="match status" value="1"/>
</dbReference>
<evidence type="ECO:0000256" key="6">
    <source>
        <dbReference type="ARBA" id="ARBA00022741"/>
    </source>
</evidence>
<keyword evidence="9" id="KW-0902">Two-component regulatory system</keyword>
<dbReference type="InterPro" id="IPR036890">
    <property type="entry name" value="HATPase_C_sf"/>
</dbReference>
<dbReference type="PROSITE" id="PS50109">
    <property type="entry name" value="HIS_KIN"/>
    <property type="match status" value="1"/>
</dbReference>
<dbReference type="PRINTS" id="PR00344">
    <property type="entry name" value="BCTRLSENSOR"/>
</dbReference>
<keyword evidence="4" id="KW-0597">Phosphoprotein</keyword>
<keyword evidence="10" id="KW-0812">Transmembrane</keyword>
<evidence type="ECO:0000256" key="7">
    <source>
        <dbReference type="ARBA" id="ARBA00022777"/>
    </source>
</evidence>
<dbReference type="InterPro" id="IPR003660">
    <property type="entry name" value="HAMP_dom"/>
</dbReference>
<keyword evidence="10" id="KW-0472">Membrane</keyword>
<feature type="transmembrane region" description="Helical" evidence="10">
    <location>
        <begin position="148"/>
        <end position="170"/>
    </location>
</feature>
<comment type="subcellular location">
    <subcellularLocation>
        <location evidence="2">Membrane</location>
    </subcellularLocation>
</comment>
<proteinExistence type="predicted"/>
<dbReference type="GO" id="GO:0016020">
    <property type="term" value="C:membrane"/>
    <property type="evidence" value="ECO:0007669"/>
    <property type="project" value="UniProtKB-SubCell"/>
</dbReference>
<dbReference type="InterPro" id="IPR036097">
    <property type="entry name" value="HisK_dim/P_sf"/>
</dbReference>
<gene>
    <name evidence="13" type="primary">kinE_3</name>
    <name evidence="13" type="ORF">Pla52o_39460</name>
</gene>
<dbReference type="Gene3D" id="1.10.287.130">
    <property type="match status" value="1"/>
</dbReference>
<evidence type="ECO:0000256" key="8">
    <source>
        <dbReference type="ARBA" id="ARBA00022840"/>
    </source>
</evidence>
<dbReference type="Gene3D" id="3.30.565.10">
    <property type="entry name" value="Histidine kinase-like ATPase, C-terminal domain"/>
    <property type="match status" value="1"/>
</dbReference>